<protein>
    <recommendedName>
        <fullName evidence="2">HNH nuclease domain-containing protein</fullName>
    </recommendedName>
</protein>
<keyword evidence="4" id="KW-1185">Reference proteome</keyword>
<dbReference type="Proteomes" id="UP000198881">
    <property type="component" value="Unassembled WGS sequence"/>
</dbReference>
<comment type="similarity">
    <text evidence="1">Belongs to the Rv1128c/1148c/1588c/1702c/1945/3466 family.</text>
</comment>
<dbReference type="GO" id="GO:0004519">
    <property type="term" value="F:endonuclease activity"/>
    <property type="evidence" value="ECO:0007669"/>
    <property type="project" value="InterPro"/>
</dbReference>
<name>A0A1I7MEU3_9MICC</name>
<dbReference type="Gene3D" id="1.10.30.50">
    <property type="match status" value="1"/>
</dbReference>
<evidence type="ECO:0000259" key="2">
    <source>
        <dbReference type="SMART" id="SM00507"/>
    </source>
</evidence>
<evidence type="ECO:0000256" key="1">
    <source>
        <dbReference type="ARBA" id="ARBA00023450"/>
    </source>
</evidence>
<accession>A0A1I7MEU3</accession>
<dbReference type="STRING" id="574650.SAMN04487966_101312"/>
<dbReference type="CDD" id="cd00085">
    <property type="entry name" value="HNHc"/>
    <property type="match status" value="1"/>
</dbReference>
<organism evidence="3 4">
    <name type="scientific">Micrococcus terreus</name>
    <dbReference type="NCBI Taxonomy" id="574650"/>
    <lineage>
        <taxon>Bacteria</taxon>
        <taxon>Bacillati</taxon>
        <taxon>Actinomycetota</taxon>
        <taxon>Actinomycetes</taxon>
        <taxon>Micrococcales</taxon>
        <taxon>Micrococcaceae</taxon>
        <taxon>Micrococcus</taxon>
    </lineage>
</organism>
<dbReference type="InterPro" id="IPR002711">
    <property type="entry name" value="HNH"/>
</dbReference>
<dbReference type="SMART" id="SM00507">
    <property type="entry name" value="HNHc"/>
    <property type="match status" value="1"/>
</dbReference>
<feature type="domain" description="HNH nuclease" evidence="2">
    <location>
        <begin position="337"/>
        <end position="387"/>
    </location>
</feature>
<dbReference type="Pfam" id="PF01844">
    <property type="entry name" value="HNH"/>
    <property type="match status" value="1"/>
</dbReference>
<dbReference type="Pfam" id="PF02720">
    <property type="entry name" value="DUF222"/>
    <property type="match status" value="1"/>
</dbReference>
<dbReference type="GO" id="GO:0008270">
    <property type="term" value="F:zinc ion binding"/>
    <property type="evidence" value="ECO:0007669"/>
    <property type="project" value="InterPro"/>
</dbReference>
<reference evidence="3 4" key="1">
    <citation type="submission" date="2016-10" db="EMBL/GenBank/DDBJ databases">
        <authorList>
            <person name="de Groot N.N."/>
        </authorList>
    </citation>
    <scope>NUCLEOTIDE SEQUENCE [LARGE SCALE GENOMIC DNA]</scope>
    <source>
        <strain evidence="3 4">CGMCC 1.7054</strain>
    </source>
</reference>
<dbReference type="GO" id="GO:0003676">
    <property type="term" value="F:nucleic acid binding"/>
    <property type="evidence" value="ECO:0007669"/>
    <property type="project" value="InterPro"/>
</dbReference>
<dbReference type="EMBL" id="FPCG01000001">
    <property type="protein sequence ID" value="SFV20330.1"/>
    <property type="molecule type" value="Genomic_DNA"/>
</dbReference>
<proteinExistence type="inferred from homology"/>
<dbReference type="InterPro" id="IPR003615">
    <property type="entry name" value="HNH_nuc"/>
</dbReference>
<dbReference type="AlphaFoldDB" id="A0A1I7MEU3"/>
<dbReference type="RefSeq" id="WP_177227793.1">
    <property type="nucleotide sequence ID" value="NZ_FPCG01000001.1"/>
</dbReference>
<evidence type="ECO:0000313" key="3">
    <source>
        <dbReference type="EMBL" id="SFV20330.1"/>
    </source>
</evidence>
<sequence length="467" mass="51276">MFDTSSVDRMEEPRNPVLRPAALTELIAQLAQMPVAADEAEAIDRIRLLEELKGACAAAQARESAALFQMRCAAQEAEGLPENERGRGVAAEVALARRDSPARGSQHLGLGRTLVTDMPHTLAALADGRISEWVATSVCREVICLSTEDRRRVDESIKDRLGEVSLGRLRSRVRALVQELDQAAVVAQREREKAQRHVSVRPAPGDMAYLTALVPLQQAIRVYATLTRDAATLVGVGDPEGRSRSQVMADLLVERSTGQIAAPAVPAEVQLIMTDRTLLGGEDIPAWIPGHGPLPASSARSWIRDEALEVYLRRLYTDPQSGQLVGMESRRREFPESLRRMVILRDDVCRTPYCDAQIKHLDHAVSVQSGGETSWANGSGLCARCNYTKENPGWSHQASPDRLEVTTPTEHRYRTDTESLIQKMNAGAGSPARCSAAERAAGRLPPIEFPQGWVPRVNVEWVRMVPT</sequence>
<dbReference type="InterPro" id="IPR003870">
    <property type="entry name" value="DUF222"/>
</dbReference>
<evidence type="ECO:0000313" key="4">
    <source>
        <dbReference type="Proteomes" id="UP000198881"/>
    </source>
</evidence>
<gene>
    <name evidence="3" type="ORF">SAMN04487966_101312</name>
</gene>